<sequence>MWGSPNENQKKDRTDSKKNNRVAPPILGADFLRHPNLSIDVTIGSLFKKRRLASTSTSSSLNKSSRSSFPLLCSSWDSHTPLALVPLGLFSSGLDRPDRVEGATDFFVANLATDIGLKHLLGHF</sequence>
<dbReference type="AlphaFoldDB" id="A0A7R8H4J5"/>
<keyword evidence="3" id="KW-1185">Reference proteome</keyword>
<evidence type="ECO:0000313" key="2">
    <source>
        <dbReference type="EMBL" id="CAF2860567.1"/>
    </source>
</evidence>
<dbReference type="Proteomes" id="UP000675881">
    <property type="component" value="Chromosome 15"/>
</dbReference>
<feature type="region of interest" description="Disordered" evidence="1">
    <location>
        <begin position="1"/>
        <end position="22"/>
    </location>
</feature>
<protein>
    <submittedName>
        <fullName evidence="2">(salmon louse) hypothetical protein</fullName>
    </submittedName>
</protein>
<organism evidence="2 3">
    <name type="scientific">Lepeophtheirus salmonis</name>
    <name type="common">Salmon louse</name>
    <name type="synonym">Caligus salmonis</name>
    <dbReference type="NCBI Taxonomy" id="72036"/>
    <lineage>
        <taxon>Eukaryota</taxon>
        <taxon>Metazoa</taxon>
        <taxon>Ecdysozoa</taxon>
        <taxon>Arthropoda</taxon>
        <taxon>Crustacea</taxon>
        <taxon>Multicrustacea</taxon>
        <taxon>Hexanauplia</taxon>
        <taxon>Copepoda</taxon>
        <taxon>Siphonostomatoida</taxon>
        <taxon>Caligidae</taxon>
        <taxon>Lepeophtheirus</taxon>
    </lineage>
</organism>
<feature type="compositionally biased region" description="Basic and acidic residues" evidence="1">
    <location>
        <begin position="8"/>
        <end position="18"/>
    </location>
</feature>
<proteinExistence type="predicted"/>
<reference evidence="2" key="1">
    <citation type="submission" date="2021-02" db="EMBL/GenBank/DDBJ databases">
        <authorList>
            <person name="Bekaert M."/>
        </authorList>
    </citation>
    <scope>NUCLEOTIDE SEQUENCE</scope>
    <source>
        <strain evidence="2">IoA-00</strain>
    </source>
</reference>
<accession>A0A7R8H4J5</accession>
<dbReference type="EMBL" id="HG994594">
    <property type="protein sequence ID" value="CAF2860567.1"/>
    <property type="molecule type" value="Genomic_DNA"/>
</dbReference>
<name>A0A7R8H4J5_LEPSM</name>
<evidence type="ECO:0000256" key="1">
    <source>
        <dbReference type="SAM" id="MobiDB-lite"/>
    </source>
</evidence>
<evidence type="ECO:0000313" key="3">
    <source>
        <dbReference type="Proteomes" id="UP000675881"/>
    </source>
</evidence>
<gene>
    <name evidence="2" type="ORF">LSAA_5784</name>
</gene>